<reference evidence="1 2" key="1">
    <citation type="submission" date="2019-06" db="EMBL/GenBank/DDBJ databases">
        <title>Genome of Methylobacterium sp. 17Sr1-39.</title>
        <authorList>
            <person name="Seo T."/>
        </authorList>
    </citation>
    <scope>NUCLEOTIDE SEQUENCE [LARGE SCALE GENOMIC DNA]</scope>
    <source>
        <strain evidence="1 2">17Sr1-39</strain>
    </source>
</reference>
<accession>A0A5C4LCS5</accession>
<dbReference type="RefSeq" id="WP_139037871.1">
    <property type="nucleotide sequence ID" value="NZ_VDDA01000011.1"/>
</dbReference>
<evidence type="ECO:0000313" key="1">
    <source>
        <dbReference type="EMBL" id="TNC10820.1"/>
    </source>
</evidence>
<name>A0A5C4LCS5_9HYPH</name>
<proteinExistence type="predicted"/>
<keyword evidence="2" id="KW-1185">Reference proteome</keyword>
<protein>
    <submittedName>
        <fullName evidence="1">Uncharacterized protein</fullName>
    </submittedName>
</protein>
<dbReference type="Proteomes" id="UP000305267">
    <property type="component" value="Unassembled WGS sequence"/>
</dbReference>
<sequence>MIKYVHGDTVHVEGVVEVDALDSLTVLFKSGNGLENRVRVPKSSVKHHERGPLRAGEKVFKKIKTGRVEGEVIHRLGDEAWVRWGDDAHTVESVSALSR</sequence>
<evidence type="ECO:0000313" key="2">
    <source>
        <dbReference type="Proteomes" id="UP000305267"/>
    </source>
</evidence>
<gene>
    <name evidence="1" type="ORF">FF100_21970</name>
</gene>
<dbReference type="AlphaFoldDB" id="A0A5C4LCS5"/>
<organism evidence="1 2">
    <name type="scientific">Methylobacterium terricola</name>
    <dbReference type="NCBI Taxonomy" id="2583531"/>
    <lineage>
        <taxon>Bacteria</taxon>
        <taxon>Pseudomonadati</taxon>
        <taxon>Pseudomonadota</taxon>
        <taxon>Alphaproteobacteria</taxon>
        <taxon>Hyphomicrobiales</taxon>
        <taxon>Methylobacteriaceae</taxon>
        <taxon>Methylobacterium</taxon>
    </lineage>
</organism>
<comment type="caution">
    <text evidence="1">The sequence shown here is derived from an EMBL/GenBank/DDBJ whole genome shotgun (WGS) entry which is preliminary data.</text>
</comment>
<dbReference type="EMBL" id="VDDA01000011">
    <property type="protein sequence ID" value="TNC10820.1"/>
    <property type="molecule type" value="Genomic_DNA"/>
</dbReference>